<dbReference type="InterPro" id="IPR000160">
    <property type="entry name" value="GGDEF_dom"/>
</dbReference>
<dbReference type="GO" id="GO:0052621">
    <property type="term" value="F:diguanylate cyclase activity"/>
    <property type="evidence" value="ECO:0007669"/>
    <property type="project" value="TreeGrafter"/>
</dbReference>
<sequence length="323" mass="35827">MYQPKLKANTPAKPLFLRALSFFRLFYKGNYRAIVENSDRLVGHYFIQEKTIRLQNRAAWPVKMPSVIADVPESLVKSGAILPESAEDFLEFYRGIREGRPCGQSLITKRRGSGGTAYVKERYVIVDGGEGKPRLAIIYLDDVTAERQQMERLKEFAERDGLTGVYNRAAAEERIRGALDESEAGALLIFDIDNLKRINDTAGHAAGDRAIKLAADSLSFHFRGRGVVGRLGGDEFIVFLKGPHDDVMICNLLSFLTAELSGAGMDEYGNLRVTCSAGAAFKRTRLDDFETLYHIADAALRQAKRNGSKRCAVYAGSGELIFC</sequence>
<dbReference type="InterPro" id="IPR043128">
    <property type="entry name" value="Rev_trsase/Diguanyl_cyclase"/>
</dbReference>
<dbReference type="PANTHER" id="PTHR45138">
    <property type="entry name" value="REGULATORY COMPONENTS OF SENSORY TRANSDUCTION SYSTEM"/>
    <property type="match status" value="1"/>
</dbReference>
<dbReference type="SUPFAM" id="SSF55073">
    <property type="entry name" value="Nucleotide cyclase"/>
    <property type="match status" value="1"/>
</dbReference>
<dbReference type="GO" id="GO:0043709">
    <property type="term" value="P:cell adhesion involved in single-species biofilm formation"/>
    <property type="evidence" value="ECO:0007669"/>
    <property type="project" value="TreeGrafter"/>
</dbReference>
<dbReference type="EMBL" id="JMKI01000008">
    <property type="protein sequence ID" value="KEJ92979.1"/>
    <property type="molecule type" value="Genomic_DNA"/>
</dbReference>
<dbReference type="RefSeq" id="WP_051682593.1">
    <property type="nucleotide sequence ID" value="NZ_JAWRIX010000027.1"/>
</dbReference>
<dbReference type="PANTHER" id="PTHR45138:SF24">
    <property type="entry name" value="DIGUANYLATE CYCLASE DGCC-RELATED"/>
    <property type="match status" value="1"/>
</dbReference>
<feature type="domain" description="GGDEF" evidence="1">
    <location>
        <begin position="183"/>
        <end position="316"/>
    </location>
</feature>
<evidence type="ECO:0000313" key="2">
    <source>
        <dbReference type="EMBL" id="KEJ92979.1"/>
    </source>
</evidence>
<evidence type="ECO:0000313" key="3">
    <source>
        <dbReference type="Proteomes" id="UP000027665"/>
    </source>
</evidence>
<reference evidence="2 3" key="1">
    <citation type="submission" date="2014-04" db="EMBL/GenBank/DDBJ databases">
        <title>Draft Genome Sequence of Synergistes jonesii.</title>
        <authorList>
            <person name="Coil D.A."/>
            <person name="Eisen J.A."/>
            <person name="Holland-Moritz H.E."/>
        </authorList>
    </citation>
    <scope>NUCLEOTIDE SEQUENCE [LARGE SCALE GENOMIC DNA]</scope>
    <source>
        <strain evidence="2 3">78-1</strain>
    </source>
</reference>
<organism evidence="2 3">
    <name type="scientific">Synergistes jonesii</name>
    <dbReference type="NCBI Taxonomy" id="2754"/>
    <lineage>
        <taxon>Bacteria</taxon>
        <taxon>Thermotogati</taxon>
        <taxon>Synergistota</taxon>
        <taxon>Synergistia</taxon>
        <taxon>Synergistales</taxon>
        <taxon>Synergistaceae</taxon>
        <taxon>Synergistes</taxon>
    </lineage>
</organism>
<dbReference type="CDD" id="cd01949">
    <property type="entry name" value="GGDEF"/>
    <property type="match status" value="1"/>
</dbReference>
<dbReference type="SMART" id="SM00267">
    <property type="entry name" value="GGDEF"/>
    <property type="match status" value="1"/>
</dbReference>
<dbReference type="GO" id="GO:1902201">
    <property type="term" value="P:negative regulation of bacterial-type flagellum-dependent cell motility"/>
    <property type="evidence" value="ECO:0007669"/>
    <property type="project" value="TreeGrafter"/>
</dbReference>
<evidence type="ECO:0000259" key="1">
    <source>
        <dbReference type="PROSITE" id="PS50887"/>
    </source>
</evidence>
<dbReference type="InterPro" id="IPR029787">
    <property type="entry name" value="Nucleotide_cyclase"/>
</dbReference>
<dbReference type="AlphaFoldDB" id="A0A073IT60"/>
<dbReference type="GeneID" id="90984770"/>
<dbReference type="Proteomes" id="UP000027665">
    <property type="component" value="Unassembled WGS sequence"/>
</dbReference>
<dbReference type="Pfam" id="PF00990">
    <property type="entry name" value="GGDEF"/>
    <property type="match status" value="1"/>
</dbReference>
<dbReference type="eggNOG" id="COG2199">
    <property type="taxonomic scope" value="Bacteria"/>
</dbReference>
<dbReference type="Gene3D" id="3.30.70.270">
    <property type="match status" value="1"/>
</dbReference>
<dbReference type="OrthoDB" id="6428at2"/>
<dbReference type="NCBIfam" id="TIGR00254">
    <property type="entry name" value="GGDEF"/>
    <property type="match status" value="1"/>
</dbReference>
<protein>
    <recommendedName>
        <fullName evidence="1">GGDEF domain-containing protein</fullName>
    </recommendedName>
</protein>
<proteinExistence type="predicted"/>
<accession>A0A073IT60</accession>
<gene>
    <name evidence="2" type="ORF">EH55_13365</name>
</gene>
<keyword evidence="3" id="KW-1185">Reference proteome</keyword>
<comment type="caution">
    <text evidence="2">The sequence shown here is derived from an EMBL/GenBank/DDBJ whole genome shotgun (WGS) entry which is preliminary data.</text>
</comment>
<name>A0A073IT60_9BACT</name>
<dbReference type="STRING" id="2754.EH55_13365"/>
<dbReference type="PROSITE" id="PS50887">
    <property type="entry name" value="GGDEF"/>
    <property type="match status" value="1"/>
</dbReference>
<dbReference type="GO" id="GO:0005886">
    <property type="term" value="C:plasma membrane"/>
    <property type="evidence" value="ECO:0007669"/>
    <property type="project" value="TreeGrafter"/>
</dbReference>
<dbReference type="InterPro" id="IPR050469">
    <property type="entry name" value="Diguanylate_Cyclase"/>
</dbReference>